<gene>
    <name evidence="2" type="ORF">AK812_SmicGene17857</name>
</gene>
<name>A0A1Q9DWP5_SYMMI</name>
<comment type="caution">
    <text evidence="2">The sequence shown here is derived from an EMBL/GenBank/DDBJ whole genome shotgun (WGS) entry which is preliminary data.</text>
</comment>
<dbReference type="Proteomes" id="UP000186817">
    <property type="component" value="Unassembled WGS sequence"/>
</dbReference>
<accession>A0A1Q9DWP5</accession>
<reference evidence="2 3" key="1">
    <citation type="submission" date="2016-02" db="EMBL/GenBank/DDBJ databases">
        <title>Genome analysis of coral dinoflagellate symbionts highlights evolutionary adaptations to a symbiotic lifestyle.</title>
        <authorList>
            <person name="Aranda M."/>
            <person name="Li Y."/>
            <person name="Liew Y.J."/>
            <person name="Baumgarten S."/>
            <person name="Simakov O."/>
            <person name="Wilson M."/>
            <person name="Piel J."/>
            <person name="Ashoor H."/>
            <person name="Bougouffa S."/>
            <person name="Bajic V.B."/>
            <person name="Ryu T."/>
            <person name="Ravasi T."/>
            <person name="Bayer T."/>
            <person name="Micklem G."/>
            <person name="Kim H."/>
            <person name="Bhak J."/>
            <person name="Lajeunesse T.C."/>
            <person name="Voolstra C.R."/>
        </authorList>
    </citation>
    <scope>NUCLEOTIDE SEQUENCE [LARGE SCALE GENOMIC DNA]</scope>
    <source>
        <strain evidence="2 3">CCMP2467</strain>
    </source>
</reference>
<evidence type="ECO:0000313" key="3">
    <source>
        <dbReference type="Proteomes" id="UP000186817"/>
    </source>
</evidence>
<sequence length="156" mass="17458">MGVGLMVFVIGYLVEALIRQQRAVLSKVHRAPVEDKHPDPNGEQLEVLKLALRRLMFEVKVVHPSFISETAMSASIHSPDGPTHAPNRIAFAISMALFLWCDFFSCYQNPQGQEEEGDLQSAIDNIPGYVARCTFFFVLCPVIASRAFSRLFTQDT</sequence>
<feature type="signal peptide" evidence="1">
    <location>
        <begin position="1"/>
        <end position="16"/>
    </location>
</feature>
<proteinExistence type="predicted"/>
<dbReference type="AlphaFoldDB" id="A0A1Q9DWP5"/>
<keyword evidence="1" id="KW-0732">Signal</keyword>
<evidence type="ECO:0000256" key="1">
    <source>
        <dbReference type="SAM" id="SignalP"/>
    </source>
</evidence>
<protein>
    <submittedName>
        <fullName evidence="2">Uncharacterized protein</fullName>
    </submittedName>
</protein>
<keyword evidence="3" id="KW-1185">Reference proteome</keyword>
<organism evidence="2 3">
    <name type="scientific">Symbiodinium microadriaticum</name>
    <name type="common">Dinoflagellate</name>
    <name type="synonym">Zooxanthella microadriatica</name>
    <dbReference type="NCBI Taxonomy" id="2951"/>
    <lineage>
        <taxon>Eukaryota</taxon>
        <taxon>Sar</taxon>
        <taxon>Alveolata</taxon>
        <taxon>Dinophyceae</taxon>
        <taxon>Suessiales</taxon>
        <taxon>Symbiodiniaceae</taxon>
        <taxon>Symbiodinium</taxon>
    </lineage>
</organism>
<dbReference type="OrthoDB" id="10272898at2759"/>
<evidence type="ECO:0000313" key="2">
    <source>
        <dbReference type="EMBL" id="OLP99558.1"/>
    </source>
</evidence>
<feature type="chain" id="PRO_5012638540" evidence="1">
    <location>
        <begin position="17"/>
        <end position="156"/>
    </location>
</feature>
<dbReference type="EMBL" id="LSRX01000357">
    <property type="protein sequence ID" value="OLP99558.1"/>
    <property type="molecule type" value="Genomic_DNA"/>
</dbReference>